<sequence length="265" mass="28915">MAKRKWGESTPRCCLSLKLQCERIYMPVPPVLARRTRSFIYLRHLALGKGRRQFQEAGPEPLVVTICSTGALEPPEACTPQTLSGFNAELDPCSRVFGLHCAYSSNGGRGDEKEPAATKRSHFEVLSRESTMDPKVVGDTCTTTGARDHPQYPCDEGTNARHLRRVLRNLCGRLAVGQHSRRIKIPCRTCRASRIAEVFAGAAKVLDSLFSSLLGVSANLGRKVAPSRSKTQVCGTTVKKYQGELFGGEMCIGIFSAAGMSAARR</sequence>
<dbReference type="EMBL" id="QBLH01001220">
    <property type="protein sequence ID" value="TGZ52599.1"/>
    <property type="molecule type" value="Genomic_DNA"/>
</dbReference>
<dbReference type="AlphaFoldDB" id="A0A4S2KWJ8"/>
<comment type="caution">
    <text evidence="1">The sequence shown here is derived from an EMBL/GenBank/DDBJ whole genome shotgun (WGS) entry which is preliminary data.</text>
</comment>
<organism evidence="1 2">
    <name type="scientific">Temnothorax longispinosus</name>
    <dbReference type="NCBI Taxonomy" id="300112"/>
    <lineage>
        <taxon>Eukaryota</taxon>
        <taxon>Metazoa</taxon>
        <taxon>Ecdysozoa</taxon>
        <taxon>Arthropoda</taxon>
        <taxon>Hexapoda</taxon>
        <taxon>Insecta</taxon>
        <taxon>Pterygota</taxon>
        <taxon>Neoptera</taxon>
        <taxon>Endopterygota</taxon>
        <taxon>Hymenoptera</taxon>
        <taxon>Apocrita</taxon>
        <taxon>Aculeata</taxon>
        <taxon>Formicoidea</taxon>
        <taxon>Formicidae</taxon>
        <taxon>Myrmicinae</taxon>
        <taxon>Temnothorax</taxon>
    </lineage>
</organism>
<reference evidence="1 2" key="1">
    <citation type="journal article" date="2019" name="Philos. Trans. R. Soc. Lond., B, Biol. Sci.">
        <title>Ant behaviour and brain gene expression of defending hosts depend on the ecological success of the intruding social parasite.</title>
        <authorList>
            <person name="Kaur R."/>
            <person name="Stoldt M."/>
            <person name="Jongepier E."/>
            <person name="Feldmeyer B."/>
            <person name="Menzel F."/>
            <person name="Bornberg-Bauer E."/>
            <person name="Foitzik S."/>
        </authorList>
    </citation>
    <scope>NUCLEOTIDE SEQUENCE [LARGE SCALE GENOMIC DNA]</scope>
    <source>
        <tissue evidence="1">Whole body</tissue>
    </source>
</reference>
<dbReference type="Proteomes" id="UP000310200">
    <property type="component" value="Unassembled WGS sequence"/>
</dbReference>
<name>A0A4S2KWJ8_9HYME</name>
<gene>
    <name evidence="1" type="ORF">DBV15_07109</name>
</gene>
<accession>A0A4S2KWJ8</accession>
<keyword evidence="2" id="KW-1185">Reference proteome</keyword>
<evidence type="ECO:0000313" key="1">
    <source>
        <dbReference type="EMBL" id="TGZ52599.1"/>
    </source>
</evidence>
<protein>
    <submittedName>
        <fullName evidence="1">Uncharacterized protein</fullName>
    </submittedName>
</protein>
<evidence type="ECO:0000313" key="2">
    <source>
        <dbReference type="Proteomes" id="UP000310200"/>
    </source>
</evidence>
<proteinExistence type="predicted"/>